<comment type="caution">
    <text evidence="1">The sequence shown here is derived from an EMBL/GenBank/DDBJ whole genome shotgun (WGS) entry which is preliminary data.</text>
</comment>
<accession>A0A031JIN3</accession>
<evidence type="ECO:0000313" key="1">
    <source>
        <dbReference type="EMBL" id="EZP73133.1"/>
    </source>
</evidence>
<protein>
    <submittedName>
        <fullName evidence="1">Uncharacterized protein</fullName>
    </submittedName>
</protein>
<proteinExistence type="predicted"/>
<name>A0A031JIN3_9SPHN</name>
<dbReference type="Proteomes" id="UP000024329">
    <property type="component" value="Unassembled WGS sequence"/>
</dbReference>
<sequence>MFPFPFPRSAKRDLLCSRQNAERVAARLFAADGGPISVVRTGDLLQPYRVALVPARYEQVETVIVS</sequence>
<dbReference type="eggNOG" id="ENOG5030RPT">
    <property type="taxonomic scope" value="Bacteria"/>
</dbReference>
<dbReference type="EMBL" id="JFYZ01000048">
    <property type="protein sequence ID" value="EZP73133.1"/>
    <property type="molecule type" value="Genomic_DNA"/>
</dbReference>
<dbReference type="PATRIC" id="fig|158500.4.peg.5092"/>
<dbReference type="AlphaFoldDB" id="A0A031JIN3"/>
<organism evidence="1 2">
    <name type="scientific">Novosphingobium resinovorum</name>
    <dbReference type="NCBI Taxonomy" id="158500"/>
    <lineage>
        <taxon>Bacteria</taxon>
        <taxon>Pseudomonadati</taxon>
        <taxon>Pseudomonadota</taxon>
        <taxon>Alphaproteobacteria</taxon>
        <taxon>Sphingomonadales</taxon>
        <taxon>Sphingomonadaceae</taxon>
        <taxon>Novosphingobium</taxon>
    </lineage>
</organism>
<dbReference type="RefSeq" id="WP_036529776.1">
    <property type="nucleotide sequence ID" value="NZ_JFYZ01000048.1"/>
</dbReference>
<evidence type="ECO:0000313" key="2">
    <source>
        <dbReference type="Proteomes" id="UP000024329"/>
    </source>
</evidence>
<reference evidence="1 2" key="1">
    <citation type="submission" date="2014-03" db="EMBL/GenBank/DDBJ databases">
        <title>Whole genome sequence of Novosphingobium resinovorum KF1.</title>
        <authorList>
            <person name="Gan H.M."/>
            <person name="Gan H.Y."/>
            <person name="Chew T.H."/>
            <person name="Savka M.A."/>
        </authorList>
    </citation>
    <scope>NUCLEOTIDE SEQUENCE [LARGE SCALE GENOMIC DNA]</scope>
    <source>
        <strain evidence="1 2">KF1</strain>
    </source>
</reference>
<gene>
    <name evidence="1" type="ORF">BV97_05014</name>
</gene>